<dbReference type="OrthoDB" id="5767011at2"/>
<evidence type="ECO:0008006" key="4">
    <source>
        <dbReference type="Google" id="ProtNLM"/>
    </source>
</evidence>
<dbReference type="RefSeq" id="WP_092524609.1">
    <property type="nucleotide sequence ID" value="NZ_FNCI01000004.1"/>
</dbReference>
<reference evidence="2 3" key="1">
    <citation type="submission" date="2016-10" db="EMBL/GenBank/DDBJ databases">
        <authorList>
            <person name="de Groot N.N."/>
        </authorList>
    </citation>
    <scope>NUCLEOTIDE SEQUENCE [LARGE SCALE GENOMIC DNA]</scope>
    <source>
        <strain evidence="2 3">BH539</strain>
    </source>
</reference>
<dbReference type="EMBL" id="FNCI01000004">
    <property type="protein sequence ID" value="SDG06390.1"/>
    <property type="molecule type" value="Genomic_DNA"/>
</dbReference>
<evidence type="ECO:0000256" key="1">
    <source>
        <dbReference type="SAM" id="MobiDB-lite"/>
    </source>
</evidence>
<keyword evidence="3" id="KW-1185">Reference proteome</keyword>
<evidence type="ECO:0000313" key="2">
    <source>
        <dbReference type="EMBL" id="SDG06390.1"/>
    </source>
</evidence>
<gene>
    <name evidence="2" type="ORF">SAMN05216571_10477</name>
</gene>
<sequence length="167" mass="19003">MSIKVKRFRAQPVTSLLGGRGELGGLMRMASLIDRAQQELREHLPEEVREHVFVGGYRDGKLTLITDRAVWLTWLRYEQPRLLELLKRRPEFEAVLGFTLKVRPVRPPKAPPRHSRRLSTSAAGEIASCAEDTEDPRLKRALERLASHADDHDTPKNSDTDSDTNND</sequence>
<feature type="compositionally biased region" description="Basic residues" evidence="1">
    <location>
        <begin position="105"/>
        <end position="117"/>
    </location>
</feature>
<dbReference type="STRING" id="284577.SAMN05216571_10477"/>
<feature type="region of interest" description="Disordered" evidence="1">
    <location>
        <begin position="105"/>
        <end position="167"/>
    </location>
</feature>
<evidence type="ECO:0000313" key="3">
    <source>
        <dbReference type="Proteomes" id="UP000198641"/>
    </source>
</evidence>
<accession>A0A1G7R8S8</accession>
<protein>
    <recommendedName>
        <fullName evidence="4">DUF721 domain-containing protein</fullName>
    </recommendedName>
</protein>
<dbReference type="InterPro" id="IPR007922">
    <property type="entry name" value="DciA-like"/>
</dbReference>
<dbReference type="Proteomes" id="UP000198641">
    <property type="component" value="Unassembled WGS sequence"/>
</dbReference>
<dbReference type="AlphaFoldDB" id="A0A1G7R8S8"/>
<organism evidence="2 3">
    <name type="scientific">Onishia taeanensis</name>
    <dbReference type="NCBI Taxonomy" id="284577"/>
    <lineage>
        <taxon>Bacteria</taxon>
        <taxon>Pseudomonadati</taxon>
        <taxon>Pseudomonadota</taxon>
        <taxon>Gammaproteobacteria</taxon>
        <taxon>Oceanospirillales</taxon>
        <taxon>Halomonadaceae</taxon>
        <taxon>Onishia</taxon>
    </lineage>
</organism>
<name>A0A1G7R8S8_9GAMM</name>
<dbReference type="Pfam" id="PF05258">
    <property type="entry name" value="DciA"/>
    <property type="match status" value="1"/>
</dbReference>
<feature type="compositionally biased region" description="Basic and acidic residues" evidence="1">
    <location>
        <begin position="135"/>
        <end position="159"/>
    </location>
</feature>
<proteinExistence type="predicted"/>